<evidence type="ECO:0000313" key="7">
    <source>
        <dbReference type="Proteomes" id="UP000316988"/>
    </source>
</evidence>
<protein>
    <submittedName>
        <fullName evidence="6">Indolepyruvate ferredoxin oxidoreductase family protein</fullName>
    </submittedName>
</protein>
<evidence type="ECO:0000256" key="2">
    <source>
        <dbReference type="SAM" id="MobiDB-lite"/>
    </source>
</evidence>
<name>A0A554S7H6_9ACTN</name>
<dbReference type="EMBL" id="VLNT01000009">
    <property type="protein sequence ID" value="TSD62310.1"/>
    <property type="molecule type" value="Genomic_DNA"/>
</dbReference>
<feature type="region of interest" description="Disordered" evidence="2">
    <location>
        <begin position="1"/>
        <end position="47"/>
    </location>
</feature>
<accession>A0A554S7H6</accession>
<gene>
    <name evidence="6" type="ORF">FNM00_11775</name>
</gene>
<feature type="domain" description="DUF6537" evidence="5">
    <location>
        <begin position="998"/>
        <end position="1183"/>
    </location>
</feature>
<dbReference type="PANTHER" id="PTHR48084">
    <property type="entry name" value="2-OXOGLUTARATE OXIDOREDUCTASE SUBUNIT KORB-RELATED"/>
    <property type="match status" value="1"/>
</dbReference>
<dbReference type="GO" id="GO:0016625">
    <property type="term" value="F:oxidoreductase activity, acting on the aldehyde or oxo group of donors, iron-sulfur protein as acceptor"/>
    <property type="evidence" value="ECO:0007669"/>
    <property type="project" value="UniProtKB-ARBA"/>
</dbReference>
<dbReference type="InterPro" id="IPR046667">
    <property type="entry name" value="DUF6537"/>
</dbReference>
<feature type="compositionally biased region" description="Polar residues" evidence="2">
    <location>
        <begin position="1"/>
        <end position="15"/>
    </location>
</feature>
<dbReference type="InterPro" id="IPR011766">
    <property type="entry name" value="TPP_enzyme_TPP-bd"/>
</dbReference>
<dbReference type="GO" id="GO:0000287">
    <property type="term" value="F:magnesium ion binding"/>
    <property type="evidence" value="ECO:0007669"/>
    <property type="project" value="UniProtKB-ARBA"/>
</dbReference>
<dbReference type="PANTHER" id="PTHR48084:SF3">
    <property type="entry name" value="SUBUNIT OF PYRUVATE:FLAVODOXIN OXIDOREDUCTASE"/>
    <property type="match status" value="1"/>
</dbReference>
<organism evidence="6 7">
    <name type="scientific">Aeromicrobium piscarium</name>
    <dbReference type="NCBI Taxonomy" id="2590901"/>
    <lineage>
        <taxon>Bacteria</taxon>
        <taxon>Bacillati</taxon>
        <taxon>Actinomycetota</taxon>
        <taxon>Actinomycetes</taxon>
        <taxon>Propionibacteriales</taxon>
        <taxon>Nocardioidaceae</taxon>
        <taxon>Aeromicrobium</taxon>
    </lineage>
</organism>
<sequence length="1200" mass="129164">MTSSRWSTEARTSARASPRSLRGVRRSGPADERPGTREGRTVTTTDTTGFTLADRYRETAGEMLLTGMQALVRLPLELNRREERDGRRTGVFISGYEGSPLAGYDLELLRQRELLEVHDIVVRPSVNEELAATSVMGSQLASVSPSCEFDGVVGLWYGKAPGLDRASDALRHASLGGAADNGGALVLVGDDSTAKSSTVPSSSETAMAELGLAVLSPSDPQEIIGFGLHGIWLSRFSGLYAGLKLATNVLDGSATVDLDAVPERGEEPPRLIDGVQFRHAATARFTQPALGELEATLSHQRRELALRYIVANGLNRIEGDAEARIGIVAAGAAYRDSLQALERLGIAPDDLSTSSVRLLKLGAISPLDPAVVREFADGLDEIIVVEEKRALIETAVKGVLFDAGLRVRVLGKGDGAGGRFLRESGDLPPDYLAELIGTRLFPDGGAPAGSGEPEQPLMRTLLPVITRTPYFCSGCPHNRSTVVPEGSLVGAGIGCHALATLMPSDRVGDFTGLCQMGGEGAAWTGMAPFVEEDHLFQNIGDGTFHHSGSLAIRAAVAAGVNITYKLLYNDAVAMTGGQTAVGKMAVPQVVQELLAEGVARVVITTEDTARYRRVRLPKGVEVRDRRELIPTQEELAKVPGVTVLIHDQECATELRRKRKRGMVETPTKRAFINERLCEGCGDCGQKSNCLSVQPVETLFGRKTRIDQATCNLDYSCLDGDCPSFVEVVPGSRTREEEVSARPVELPEPRAKVDPHRFNVRLVGIGGTGVVTSAQILAMAGSLAGMKVRGLDQLGLAQKGGPVVSDMKFASGDIDGANKIDPGECDLLLGNDLLVASDPRHLAVIDDARTIAIVSTSIVPTGHMVLSPSTAFPSIDDLTETIGENARSEDSHFVDARTIAVRALGSDQFANMMLIGMAYQTGALPLPLSALNRAVELNGAAVASNLRAIELGRRVVVEGAETFARSAGGIAHATGELLELLSELELDAELRDRLGLLAGELTDYQDRRYATTFLERVAAVIDRERELTGRAGALTATVGESLFKLMAYKDEYETARLYLDPEFERSVRDQFGDVRSMRYKLHPPILRAIGLKNKLSLGPWFRPVFVALRSMRRLRGTIADPFGYARVRKVERRLIADYTALVEEVLRLADRDTLPEARTLLAGPQEIRGYEDIKLSSVADYERLTTEGLARLRSGLTAAEG</sequence>
<dbReference type="InterPro" id="IPR051457">
    <property type="entry name" value="2-oxoacid:Fd_oxidoreductase"/>
</dbReference>
<dbReference type="GO" id="GO:0030976">
    <property type="term" value="F:thiamine pyrophosphate binding"/>
    <property type="evidence" value="ECO:0007669"/>
    <property type="project" value="InterPro"/>
</dbReference>
<dbReference type="Gene3D" id="3.40.920.10">
    <property type="entry name" value="Pyruvate-ferredoxin oxidoreductase, PFOR, domain III"/>
    <property type="match status" value="1"/>
</dbReference>
<dbReference type="NCBIfam" id="NF009588">
    <property type="entry name" value="PRK13029.1"/>
    <property type="match status" value="1"/>
</dbReference>
<dbReference type="SUPFAM" id="SSF53323">
    <property type="entry name" value="Pyruvate-ferredoxin oxidoreductase, PFOR, domain III"/>
    <property type="match status" value="1"/>
</dbReference>
<dbReference type="Proteomes" id="UP000316988">
    <property type="component" value="Unassembled WGS sequence"/>
</dbReference>
<feature type="domain" description="Thiamine pyrophosphate enzyme TPP-binding" evidence="4">
    <location>
        <begin position="492"/>
        <end position="584"/>
    </location>
</feature>
<proteinExistence type="predicted"/>
<dbReference type="InterPro" id="IPR009014">
    <property type="entry name" value="Transketo_C/PFOR_II"/>
</dbReference>
<evidence type="ECO:0000259" key="5">
    <source>
        <dbReference type="Pfam" id="PF20169"/>
    </source>
</evidence>
<comment type="caution">
    <text evidence="6">The sequence shown here is derived from an EMBL/GenBank/DDBJ whole genome shotgun (WGS) entry which is preliminary data.</text>
</comment>
<feature type="compositionally biased region" description="Basic and acidic residues" evidence="2">
    <location>
        <begin position="28"/>
        <end position="40"/>
    </location>
</feature>
<keyword evidence="6" id="KW-0670">Pyruvate</keyword>
<dbReference type="Pfam" id="PF20169">
    <property type="entry name" value="DUF6537"/>
    <property type="match status" value="1"/>
</dbReference>
<dbReference type="OrthoDB" id="9803617at2"/>
<evidence type="ECO:0000259" key="4">
    <source>
        <dbReference type="Pfam" id="PF02775"/>
    </source>
</evidence>
<dbReference type="NCBIfam" id="NF009589">
    <property type="entry name" value="PRK13030.1"/>
    <property type="match status" value="1"/>
</dbReference>
<dbReference type="SUPFAM" id="SSF52922">
    <property type="entry name" value="TK C-terminal domain-like"/>
    <property type="match status" value="1"/>
</dbReference>
<keyword evidence="1" id="KW-0560">Oxidoreductase</keyword>
<feature type="domain" description="Pyruvate/ketoisovalerate oxidoreductase catalytic" evidence="3">
    <location>
        <begin position="765"/>
        <end position="952"/>
    </location>
</feature>
<dbReference type="InterPro" id="IPR019752">
    <property type="entry name" value="Pyrv/ketoisovalerate_OxRed_cat"/>
</dbReference>
<dbReference type="InterPro" id="IPR002869">
    <property type="entry name" value="Pyrv_flavodox_OxRed_cen"/>
</dbReference>
<evidence type="ECO:0000256" key="1">
    <source>
        <dbReference type="ARBA" id="ARBA00023002"/>
    </source>
</evidence>
<reference evidence="6 7" key="1">
    <citation type="submission" date="2019-07" db="EMBL/GenBank/DDBJ databases">
        <authorList>
            <person name="Zhao L.H."/>
        </authorList>
    </citation>
    <scope>NUCLEOTIDE SEQUENCE [LARGE SCALE GENOMIC DNA]</scope>
    <source>
        <strain evidence="6 7">Co35</strain>
    </source>
</reference>
<dbReference type="Gene3D" id="3.40.50.970">
    <property type="match status" value="1"/>
</dbReference>
<dbReference type="GO" id="GO:0045333">
    <property type="term" value="P:cellular respiration"/>
    <property type="evidence" value="ECO:0007669"/>
    <property type="project" value="UniProtKB-ARBA"/>
</dbReference>
<dbReference type="Pfam" id="PF01558">
    <property type="entry name" value="POR"/>
    <property type="match status" value="1"/>
</dbReference>
<dbReference type="SUPFAM" id="SSF52518">
    <property type="entry name" value="Thiamin diphosphate-binding fold (THDP-binding)"/>
    <property type="match status" value="2"/>
</dbReference>
<dbReference type="InterPro" id="IPR029061">
    <property type="entry name" value="THDP-binding"/>
</dbReference>
<evidence type="ECO:0000313" key="6">
    <source>
        <dbReference type="EMBL" id="TSD62310.1"/>
    </source>
</evidence>
<dbReference type="Pfam" id="PF02775">
    <property type="entry name" value="TPP_enzyme_C"/>
    <property type="match status" value="1"/>
</dbReference>
<evidence type="ECO:0000259" key="3">
    <source>
        <dbReference type="Pfam" id="PF01558"/>
    </source>
</evidence>
<keyword evidence="7" id="KW-1185">Reference proteome</keyword>
<dbReference type="AlphaFoldDB" id="A0A554S7H6"/>